<organism evidence="2 3">
    <name type="scientific">Nonomuraea bangladeshensis</name>
    <dbReference type="NCBI Taxonomy" id="404385"/>
    <lineage>
        <taxon>Bacteria</taxon>
        <taxon>Bacillati</taxon>
        <taxon>Actinomycetota</taxon>
        <taxon>Actinomycetes</taxon>
        <taxon>Streptosporangiales</taxon>
        <taxon>Streptosporangiaceae</taxon>
        <taxon>Nonomuraea</taxon>
    </lineage>
</organism>
<name>A0ABV3HFE1_9ACTN</name>
<feature type="transmembrane region" description="Helical" evidence="1">
    <location>
        <begin position="143"/>
        <end position="162"/>
    </location>
</feature>
<proteinExistence type="predicted"/>
<feature type="transmembrane region" description="Helical" evidence="1">
    <location>
        <begin position="46"/>
        <end position="70"/>
    </location>
</feature>
<keyword evidence="1" id="KW-0812">Transmembrane</keyword>
<dbReference type="RefSeq" id="WP_364459476.1">
    <property type="nucleotide sequence ID" value="NZ_JBFARM010000013.1"/>
</dbReference>
<reference evidence="2 3" key="1">
    <citation type="submission" date="2024-06" db="EMBL/GenBank/DDBJ databases">
        <title>The Natural Products Discovery Center: Release of the First 8490 Sequenced Strains for Exploring Actinobacteria Biosynthetic Diversity.</title>
        <authorList>
            <person name="Kalkreuter E."/>
            <person name="Kautsar S.A."/>
            <person name="Yang D."/>
            <person name="Bader C.D."/>
            <person name="Teijaro C.N."/>
            <person name="Fluegel L."/>
            <person name="Davis C.M."/>
            <person name="Simpson J.R."/>
            <person name="Lauterbach L."/>
            <person name="Steele A.D."/>
            <person name="Gui C."/>
            <person name="Meng S."/>
            <person name="Li G."/>
            <person name="Viehrig K."/>
            <person name="Ye F."/>
            <person name="Su P."/>
            <person name="Kiefer A.F."/>
            <person name="Nichols A."/>
            <person name="Cepeda A.J."/>
            <person name="Yan W."/>
            <person name="Fan B."/>
            <person name="Jiang Y."/>
            <person name="Adhikari A."/>
            <person name="Zheng C.-J."/>
            <person name="Schuster L."/>
            <person name="Cowan T.M."/>
            <person name="Smanski M.J."/>
            <person name="Chevrette M.G."/>
            <person name="De Carvalho L.P.S."/>
            <person name="Shen B."/>
        </authorList>
    </citation>
    <scope>NUCLEOTIDE SEQUENCE [LARGE SCALE GENOMIC DNA]</scope>
    <source>
        <strain evidence="2 3">NPDC049574</strain>
    </source>
</reference>
<dbReference type="Proteomes" id="UP001552427">
    <property type="component" value="Unassembled WGS sequence"/>
</dbReference>
<dbReference type="EMBL" id="JBFARM010000013">
    <property type="protein sequence ID" value="MEV4291261.1"/>
    <property type="molecule type" value="Genomic_DNA"/>
</dbReference>
<keyword evidence="1" id="KW-0472">Membrane</keyword>
<feature type="transmembrane region" description="Helical" evidence="1">
    <location>
        <begin position="112"/>
        <end position="131"/>
    </location>
</feature>
<sequence length="215" mass="21708">MTLPGDHDRRIWDVLCVGTTSGVVAWGAVGAWTAATADAYPWNAWIPFPVGAVKGALLGLLAAAAVLAVLPRSPRLGRSGPAFCAAFVGGSLPATARTVNSQPDDLMTLLPHWAGTVALPAAVCAVALAMLAGRPYRPGQSIAAGAALAVAGGALVLVPAIASALAPEVRGNGGHANEGPLAMMFCWSIGLPVLFAGLVRWGLLQTSSSGRRETG</sequence>
<feature type="transmembrane region" description="Helical" evidence="1">
    <location>
        <begin position="12"/>
        <end position="34"/>
    </location>
</feature>
<keyword evidence="1" id="KW-1133">Transmembrane helix</keyword>
<feature type="transmembrane region" description="Helical" evidence="1">
    <location>
        <begin position="182"/>
        <end position="203"/>
    </location>
</feature>
<comment type="caution">
    <text evidence="2">The sequence shown here is derived from an EMBL/GenBank/DDBJ whole genome shotgun (WGS) entry which is preliminary data.</text>
</comment>
<gene>
    <name evidence="2" type="ORF">AB0K40_37630</name>
</gene>
<accession>A0ABV3HFE1</accession>
<evidence type="ECO:0000256" key="1">
    <source>
        <dbReference type="SAM" id="Phobius"/>
    </source>
</evidence>
<evidence type="ECO:0008006" key="4">
    <source>
        <dbReference type="Google" id="ProtNLM"/>
    </source>
</evidence>
<keyword evidence="3" id="KW-1185">Reference proteome</keyword>
<feature type="transmembrane region" description="Helical" evidence="1">
    <location>
        <begin position="82"/>
        <end position="100"/>
    </location>
</feature>
<evidence type="ECO:0000313" key="3">
    <source>
        <dbReference type="Proteomes" id="UP001552427"/>
    </source>
</evidence>
<evidence type="ECO:0000313" key="2">
    <source>
        <dbReference type="EMBL" id="MEV4291261.1"/>
    </source>
</evidence>
<protein>
    <recommendedName>
        <fullName evidence="4">DUF998 domain-containing protein</fullName>
    </recommendedName>
</protein>